<dbReference type="AlphaFoldDB" id="A0A512C2U8"/>
<accession>A0A512C2U8</accession>
<evidence type="ECO:0000313" key="1">
    <source>
        <dbReference type="EMBL" id="GEO18538.1"/>
    </source>
</evidence>
<organism evidence="1 2">
    <name type="scientific">Microvirga aerophila</name>
    <dbReference type="NCBI Taxonomy" id="670291"/>
    <lineage>
        <taxon>Bacteria</taxon>
        <taxon>Pseudomonadati</taxon>
        <taxon>Pseudomonadota</taxon>
        <taxon>Alphaproteobacteria</taxon>
        <taxon>Hyphomicrobiales</taxon>
        <taxon>Methylobacteriaceae</taxon>
        <taxon>Microvirga</taxon>
    </lineage>
</organism>
<evidence type="ECO:0000313" key="2">
    <source>
        <dbReference type="Proteomes" id="UP000321085"/>
    </source>
</evidence>
<comment type="caution">
    <text evidence="1">The sequence shown here is derived from an EMBL/GenBank/DDBJ whole genome shotgun (WGS) entry which is preliminary data.</text>
</comment>
<name>A0A512C2U8_9HYPH</name>
<proteinExistence type="predicted"/>
<keyword evidence="2" id="KW-1185">Reference proteome</keyword>
<reference evidence="1 2" key="1">
    <citation type="submission" date="2019-07" db="EMBL/GenBank/DDBJ databases">
        <title>Whole genome shotgun sequence of Microvirga aerophila NBRC 106136.</title>
        <authorList>
            <person name="Hosoyama A."/>
            <person name="Uohara A."/>
            <person name="Ohji S."/>
            <person name="Ichikawa N."/>
        </authorList>
    </citation>
    <scope>NUCLEOTIDE SEQUENCE [LARGE SCALE GENOMIC DNA]</scope>
    <source>
        <strain evidence="1 2">NBRC 106136</strain>
    </source>
</reference>
<gene>
    <name evidence="1" type="ORF">MAE02_62340</name>
</gene>
<sequence length="132" mass="14485">MCDARAPEPEQAGRWKASTLIKTFGQDMMADPGFAANIIEPLKMQGVERFGDFAIQIRRGEQRIDAQQVVRPGTILVFLEPLHEAGLDGVTPGSSCIANAYTSNHDLIGSGQVGATRGWSFTRWMRSVSCMR</sequence>
<dbReference type="Proteomes" id="UP000321085">
    <property type="component" value="Unassembled WGS sequence"/>
</dbReference>
<protein>
    <submittedName>
        <fullName evidence="1">Uncharacterized protein</fullName>
    </submittedName>
</protein>
<dbReference type="EMBL" id="BJYU01000205">
    <property type="protein sequence ID" value="GEO18538.1"/>
    <property type="molecule type" value="Genomic_DNA"/>
</dbReference>